<dbReference type="InterPro" id="IPR008050">
    <property type="entry name" value="MCM7"/>
</dbReference>
<dbReference type="GO" id="GO:0031261">
    <property type="term" value="C:DNA replication preinitiation complex"/>
    <property type="evidence" value="ECO:0007669"/>
    <property type="project" value="UniProtKB-ARBA"/>
</dbReference>
<evidence type="ECO:0000256" key="8">
    <source>
        <dbReference type="ARBA" id="ARBA00023242"/>
    </source>
</evidence>
<evidence type="ECO:0000256" key="2">
    <source>
        <dbReference type="ARBA" id="ARBA00022705"/>
    </source>
</evidence>
<dbReference type="Pfam" id="PF17855">
    <property type="entry name" value="MCM_lid"/>
    <property type="match status" value="1"/>
</dbReference>
<dbReference type="Gene3D" id="2.40.50.140">
    <property type="entry name" value="Nucleic acid-binding proteins"/>
    <property type="match status" value="1"/>
</dbReference>
<organism evidence="15 16">
    <name type="scientific">Heterobasidion irregulare (strain TC 32-1)</name>
    <dbReference type="NCBI Taxonomy" id="747525"/>
    <lineage>
        <taxon>Eukaryota</taxon>
        <taxon>Fungi</taxon>
        <taxon>Dikarya</taxon>
        <taxon>Basidiomycota</taxon>
        <taxon>Agaricomycotina</taxon>
        <taxon>Agaricomycetes</taxon>
        <taxon>Russulales</taxon>
        <taxon>Bondarzewiaceae</taxon>
        <taxon>Heterobasidion</taxon>
        <taxon>Heterobasidion annosum species complex</taxon>
    </lineage>
</organism>
<feature type="compositionally biased region" description="Acidic residues" evidence="13">
    <location>
        <begin position="656"/>
        <end position="670"/>
    </location>
</feature>
<evidence type="ECO:0000256" key="4">
    <source>
        <dbReference type="ARBA" id="ARBA00022801"/>
    </source>
</evidence>
<dbReference type="Pfam" id="PF24901">
    <property type="entry name" value="WHD_MCM7"/>
    <property type="match status" value="1"/>
</dbReference>
<evidence type="ECO:0000313" key="16">
    <source>
        <dbReference type="Proteomes" id="UP000030671"/>
    </source>
</evidence>
<name>W4KL74_HETIT</name>
<feature type="compositionally biased region" description="Basic residues" evidence="13">
    <location>
        <begin position="630"/>
        <end position="645"/>
    </location>
</feature>
<dbReference type="GO" id="GO:0006279">
    <property type="term" value="P:premeiotic DNA replication"/>
    <property type="evidence" value="ECO:0007669"/>
    <property type="project" value="UniProtKB-ARBA"/>
</dbReference>
<evidence type="ECO:0000256" key="6">
    <source>
        <dbReference type="ARBA" id="ARBA00022840"/>
    </source>
</evidence>
<keyword evidence="4 12" id="KW-0378">Hydrolase</keyword>
<dbReference type="SUPFAM" id="SSF50249">
    <property type="entry name" value="Nucleic acid-binding proteins"/>
    <property type="match status" value="1"/>
</dbReference>
<dbReference type="PANTHER" id="PTHR11630">
    <property type="entry name" value="DNA REPLICATION LICENSING FACTOR MCM FAMILY MEMBER"/>
    <property type="match status" value="1"/>
</dbReference>
<protein>
    <recommendedName>
        <fullName evidence="12">DNA replication licensing factor MCM7</fullName>
        <ecNumber evidence="12">3.6.4.12</ecNumber>
    </recommendedName>
</protein>
<evidence type="ECO:0000256" key="1">
    <source>
        <dbReference type="ARBA" id="ARBA00004123"/>
    </source>
</evidence>
<dbReference type="eggNOG" id="KOG0482">
    <property type="taxonomic scope" value="Eukaryota"/>
</dbReference>
<dbReference type="SUPFAM" id="SSF52540">
    <property type="entry name" value="P-loop containing nucleoside triphosphate hydrolases"/>
    <property type="match status" value="1"/>
</dbReference>
<keyword evidence="6 11" id="KW-0067">ATP-binding</keyword>
<keyword evidence="5 12" id="KW-0347">Helicase</keyword>
<dbReference type="Gene3D" id="2.20.28.10">
    <property type="match status" value="1"/>
</dbReference>
<sequence length="719" mass="81051">MLVIDLEDIARHEKNVAELVSRIQSNTRRYVKLFNEVVDNIMPIPTKDISDQDEVIDIIMHQRRERNEQIEGLQDGFPVHLLRRYNLYFQPLLSDVAMAVRNVKGSHLGKLITVRGIVTRVSEVKPLLLVNAYTCDHCGSETFQEISNKQFTPIVDCQNENECMKNGIKGSLHMQTRACRFSPFQEVKVQEMADQVPVGHIPRSMTIHVGGNLTRLMHPGDIVHLGGIFLPIPYTGFQAVRAGLLTDTYLEAHYIHQLKKQYSDMEITPEIERQLNELKVDPTLYTKLAYSIAPEIYGHLDVKKALLLLLVGGVTKTVADGMKIRGDINICLMGDPGVAKSQLLKYISKVAPRGVYTTGKGSSGVGLTAAVMRDPVTDEMVLEGGALVLADNGICCIDEFDKMEEADRTAIHEVMEQQTISISKAGISTTLNARTSVLAAANPLYGRYNPKVSPVENINLPAALLSRFDLLFLILDKPNWADDERLAQHVTYVHMHNTHPELEFDPVDPVLMRHYIAMARSKRPTVPREVSNYVVDSYVTLRKQSKEEEQKEKSHTYTSARTLLGVLRLAQALARLRFADMVDQSDVDEALRLMEVSKESLMDEDDEGDHDPDRTAISKIFRIIKDMGRKAPKQKGPRRSRRRMGKGPGGERAMDVDDDDDDDDDSDNEGLTDLSMVEIRSRVLSASFTEDQLMETIVRYEEINIWMRVANGSKIRFIE</sequence>
<dbReference type="GO" id="GO:0003697">
    <property type="term" value="F:single-stranded DNA binding"/>
    <property type="evidence" value="ECO:0007669"/>
    <property type="project" value="TreeGrafter"/>
</dbReference>
<evidence type="ECO:0000256" key="10">
    <source>
        <dbReference type="ARBA" id="ARBA00048432"/>
    </source>
</evidence>
<dbReference type="KEGG" id="hir:HETIRDRAFT_380369"/>
<dbReference type="STRING" id="747525.W4KL74"/>
<dbReference type="FunFam" id="2.20.28.10:FF:000004">
    <property type="entry name" value="DNA replication licensing factor MCM7"/>
    <property type="match status" value="1"/>
</dbReference>
<dbReference type="GO" id="GO:0043596">
    <property type="term" value="C:nuclear replication fork"/>
    <property type="evidence" value="ECO:0007669"/>
    <property type="project" value="UniProtKB-ARBA"/>
</dbReference>
<dbReference type="InterPro" id="IPR031327">
    <property type="entry name" value="MCM"/>
</dbReference>
<dbReference type="GO" id="GO:0005524">
    <property type="term" value="F:ATP binding"/>
    <property type="evidence" value="ECO:0007669"/>
    <property type="project" value="UniProtKB-KW"/>
</dbReference>
<dbReference type="InterPro" id="IPR003593">
    <property type="entry name" value="AAA+_ATPase"/>
</dbReference>
<evidence type="ECO:0000259" key="14">
    <source>
        <dbReference type="PROSITE" id="PS50051"/>
    </source>
</evidence>
<dbReference type="HOGENOM" id="CLU_000995_7_2_1"/>
<dbReference type="CDD" id="cd17758">
    <property type="entry name" value="MCM7"/>
    <property type="match status" value="1"/>
</dbReference>
<dbReference type="InterPro" id="IPR018525">
    <property type="entry name" value="MCM_CS"/>
</dbReference>
<keyword evidence="8 12" id="KW-0539">Nucleus</keyword>
<dbReference type="InterPro" id="IPR041562">
    <property type="entry name" value="MCM_lid"/>
</dbReference>
<keyword evidence="7 11" id="KW-0238">DNA-binding</keyword>
<evidence type="ECO:0000256" key="13">
    <source>
        <dbReference type="SAM" id="MobiDB-lite"/>
    </source>
</evidence>
<dbReference type="InterPro" id="IPR027417">
    <property type="entry name" value="P-loop_NTPase"/>
</dbReference>
<evidence type="ECO:0000256" key="9">
    <source>
        <dbReference type="ARBA" id="ARBA00023306"/>
    </source>
</evidence>
<dbReference type="PRINTS" id="PR01657">
    <property type="entry name" value="MCMFAMILY"/>
</dbReference>
<evidence type="ECO:0000256" key="3">
    <source>
        <dbReference type="ARBA" id="ARBA00022741"/>
    </source>
</evidence>
<accession>W4KL74</accession>
<dbReference type="EMBL" id="KI925455">
    <property type="protein sequence ID" value="ETW86110.1"/>
    <property type="molecule type" value="Genomic_DNA"/>
</dbReference>
<dbReference type="FunFam" id="3.40.50.300:FF:000288">
    <property type="entry name" value="DNA replication licensing factor MCM7"/>
    <property type="match status" value="1"/>
</dbReference>
<dbReference type="InParanoid" id="W4KL74"/>
<dbReference type="InterPro" id="IPR033762">
    <property type="entry name" value="MCM_OB"/>
</dbReference>
<evidence type="ECO:0000256" key="7">
    <source>
        <dbReference type="ARBA" id="ARBA00023125"/>
    </source>
</evidence>
<comment type="function">
    <text evidence="12">Acts as component of the MCM2-7 complex (MCM complex) which is the replicative helicase essential for 'once per cell cycle' DNA replication initiation and elongation in eukaryotic cells. The active ATPase sites in the MCM2-7 ring are formed through the interaction surfaces of two neighboring subunits such that a critical structure of a conserved arginine finger motif is provided in trans relative to the ATP-binding site of the Walker A box of the adjacent subunit. The six ATPase active sites, however, are likely to contribute differentially to the complex helicase activity.</text>
</comment>
<reference evidence="15 16" key="1">
    <citation type="journal article" date="2012" name="New Phytol.">
        <title>Insight into trade-off between wood decay and parasitism from the genome of a fungal forest pathogen.</title>
        <authorList>
            <person name="Olson A."/>
            <person name="Aerts A."/>
            <person name="Asiegbu F."/>
            <person name="Belbahri L."/>
            <person name="Bouzid O."/>
            <person name="Broberg A."/>
            <person name="Canback B."/>
            <person name="Coutinho P.M."/>
            <person name="Cullen D."/>
            <person name="Dalman K."/>
            <person name="Deflorio G."/>
            <person name="van Diepen L.T."/>
            <person name="Dunand C."/>
            <person name="Duplessis S."/>
            <person name="Durling M."/>
            <person name="Gonthier P."/>
            <person name="Grimwood J."/>
            <person name="Fossdal C.G."/>
            <person name="Hansson D."/>
            <person name="Henrissat B."/>
            <person name="Hietala A."/>
            <person name="Himmelstrand K."/>
            <person name="Hoffmeister D."/>
            <person name="Hogberg N."/>
            <person name="James T.Y."/>
            <person name="Karlsson M."/>
            <person name="Kohler A."/>
            <person name="Kues U."/>
            <person name="Lee Y.H."/>
            <person name="Lin Y.C."/>
            <person name="Lind M."/>
            <person name="Lindquist E."/>
            <person name="Lombard V."/>
            <person name="Lucas S."/>
            <person name="Lunden K."/>
            <person name="Morin E."/>
            <person name="Murat C."/>
            <person name="Park J."/>
            <person name="Raffaello T."/>
            <person name="Rouze P."/>
            <person name="Salamov A."/>
            <person name="Schmutz J."/>
            <person name="Solheim H."/>
            <person name="Stahlberg J."/>
            <person name="Velez H."/>
            <person name="de Vries R.P."/>
            <person name="Wiebenga A."/>
            <person name="Woodward S."/>
            <person name="Yakovlev I."/>
            <person name="Garbelotto M."/>
            <person name="Martin F."/>
            <person name="Grigoriev I.V."/>
            <person name="Stenlid J."/>
        </authorList>
    </citation>
    <scope>NUCLEOTIDE SEQUENCE [LARGE SCALE GENOMIC DNA]</scope>
    <source>
        <strain evidence="15 16">TC 32-1</strain>
    </source>
</reference>
<dbReference type="Pfam" id="PF00493">
    <property type="entry name" value="MCM"/>
    <property type="match status" value="1"/>
</dbReference>
<gene>
    <name evidence="12" type="primary">MCM7</name>
    <name evidence="15" type="ORF">HETIRDRAFT_380369</name>
</gene>
<keyword evidence="16" id="KW-1185">Reference proteome</keyword>
<dbReference type="Pfam" id="PF17207">
    <property type="entry name" value="MCM_OB"/>
    <property type="match status" value="1"/>
</dbReference>
<dbReference type="FunCoup" id="W4KL74">
    <property type="interactions" value="662"/>
</dbReference>
<dbReference type="GO" id="GO:0006271">
    <property type="term" value="P:DNA strand elongation involved in DNA replication"/>
    <property type="evidence" value="ECO:0007669"/>
    <property type="project" value="TreeGrafter"/>
</dbReference>
<dbReference type="GeneID" id="20672016"/>
<dbReference type="Gene3D" id="3.40.50.300">
    <property type="entry name" value="P-loop containing nucleotide triphosphate hydrolases"/>
    <property type="match status" value="1"/>
</dbReference>
<dbReference type="GO" id="GO:0097373">
    <property type="term" value="C:MCM core complex"/>
    <property type="evidence" value="ECO:0007669"/>
    <property type="project" value="UniProtKB-ARBA"/>
</dbReference>
<evidence type="ECO:0000256" key="12">
    <source>
        <dbReference type="RuleBase" id="RU365012"/>
    </source>
</evidence>
<evidence type="ECO:0000256" key="5">
    <source>
        <dbReference type="ARBA" id="ARBA00022806"/>
    </source>
</evidence>
<comment type="similarity">
    <text evidence="11">Belongs to the MCM family.</text>
</comment>
<dbReference type="PROSITE" id="PS50051">
    <property type="entry name" value="MCM_2"/>
    <property type="match status" value="1"/>
</dbReference>
<dbReference type="EC" id="3.6.4.12" evidence="12"/>
<dbReference type="GO" id="GO:0006270">
    <property type="term" value="P:DNA replication initiation"/>
    <property type="evidence" value="ECO:0007669"/>
    <property type="project" value="InterPro"/>
</dbReference>
<comment type="catalytic activity">
    <reaction evidence="10">
        <text>ATP + H2O = ADP + phosphate + H(+)</text>
        <dbReference type="Rhea" id="RHEA:13065"/>
        <dbReference type="ChEBI" id="CHEBI:15377"/>
        <dbReference type="ChEBI" id="CHEBI:15378"/>
        <dbReference type="ChEBI" id="CHEBI:30616"/>
        <dbReference type="ChEBI" id="CHEBI:43474"/>
        <dbReference type="ChEBI" id="CHEBI:456216"/>
        <dbReference type="EC" id="3.6.4.12"/>
    </reaction>
    <physiologicalReaction direction="left-to-right" evidence="10">
        <dbReference type="Rhea" id="RHEA:13066"/>
    </physiologicalReaction>
</comment>
<comment type="subcellular location">
    <subcellularLocation>
        <location evidence="1 12">Nucleus</location>
    </subcellularLocation>
</comment>
<keyword evidence="9 12" id="KW-0131">Cell cycle</keyword>
<keyword evidence="2 12" id="KW-0235">DNA replication</keyword>
<keyword evidence="3 11" id="KW-0547">Nucleotide-binding</keyword>
<dbReference type="GO" id="GO:0005656">
    <property type="term" value="C:nuclear pre-replicative complex"/>
    <property type="evidence" value="ECO:0007669"/>
    <property type="project" value="UniProtKB-ARBA"/>
</dbReference>
<dbReference type="OrthoDB" id="3207464at2759"/>
<evidence type="ECO:0000256" key="11">
    <source>
        <dbReference type="RuleBase" id="RU004070"/>
    </source>
</evidence>
<dbReference type="GO" id="GO:0042555">
    <property type="term" value="C:MCM complex"/>
    <property type="evidence" value="ECO:0007669"/>
    <property type="project" value="InterPro"/>
</dbReference>
<dbReference type="SMART" id="SM00382">
    <property type="entry name" value="AAA"/>
    <property type="match status" value="1"/>
</dbReference>
<dbReference type="InterPro" id="IPR001208">
    <property type="entry name" value="MCM_dom"/>
</dbReference>
<dbReference type="AlphaFoldDB" id="W4KL74"/>
<feature type="domain" description="MCM C-terminal AAA(+) ATPase" evidence="14">
    <location>
        <begin position="284"/>
        <end position="490"/>
    </location>
</feature>
<proteinExistence type="inferred from homology"/>
<dbReference type="PROSITE" id="PS00847">
    <property type="entry name" value="MCM_1"/>
    <property type="match status" value="1"/>
</dbReference>
<dbReference type="GO" id="GO:0000727">
    <property type="term" value="P:double-strand break repair via break-induced replication"/>
    <property type="evidence" value="ECO:0007669"/>
    <property type="project" value="TreeGrafter"/>
</dbReference>
<dbReference type="PANTHER" id="PTHR11630:SF26">
    <property type="entry name" value="DNA REPLICATION LICENSING FACTOR MCM7"/>
    <property type="match status" value="1"/>
</dbReference>
<evidence type="ECO:0000313" key="15">
    <source>
        <dbReference type="EMBL" id="ETW86110.1"/>
    </source>
</evidence>
<dbReference type="GO" id="GO:0016887">
    <property type="term" value="F:ATP hydrolysis activity"/>
    <property type="evidence" value="ECO:0007669"/>
    <property type="project" value="RHEA"/>
</dbReference>
<dbReference type="RefSeq" id="XP_009542884.1">
    <property type="nucleotide sequence ID" value="XM_009544589.1"/>
</dbReference>
<feature type="region of interest" description="Disordered" evidence="13">
    <location>
        <begin position="628"/>
        <end position="672"/>
    </location>
</feature>
<dbReference type="Proteomes" id="UP000030671">
    <property type="component" value="Unassembled WGS sequence"/>
</dbReference>
<dbReference type="SMART" id="SM00350">
    <property type="entry name" value="MCM"/>
    <property type="match status" value="1"/>
</dbReference>
<dbReference type="InterPro" id="IPR012340">
    <property type="entry name" value="NA-bd_OB-fold"/>
</dbReference>
<dbReference type="PRINTS" id="PR01663">
    <property type="entry name" value="MCMPROTEIN7"/>
</dbReference>
<dbReference type="GO" id="GO:0017116">
    <property type="term" value="F:single-stranded DNA helicase activity"/>
    <property type="evidence" value="ECO:0007669"/>
    <property type="project" value="TreeGrafter"/>
</dbReference>